<comment type="similarity">
    <text evidence="1 7">Belongs to the peptidase M3 family.</text>
</comment>
<dbReference type="Gene3D" id="1.10.1370.40">
    <property type="match status" value="1"/>
</dbReference>
<keyword evidence="5 7" id="KW-0862">Zinc</keyword>
<sequence>MNPLLQDFNTAPFSKISNTDYKPAIQKGIEIAKAEIDEITQNFETPTFENTTVALDFTGERLNRIASIFFNLNSAETNDEIQKIAQEVSPWLSEFGNDITLNEALFKRVKTVFDTKETLDLTAEQTMLLDKQYKSFARNGANLKEDAKLKLRKIDASLSKLSLQFGENVLAETNAFEMHLTDENDLAGLPESEKEAAKEVAISKEKEGWIFTLDYPSYIPFLTYADNRELRKKMAIAAGKKGFQENEFNNEKIVLEIVNLRHQRANLLGYKTHAHFVLEERMAETPEKVIEFSNNLLEKAKPAALKEFKNLEIYAKKLDGIDRLQKWDGAYYSEKLKKELFDLDQELLKPYFKLENVIDGVFEIASRLFDLKFEDVSDIDTYHKEVKTYNVTDINGDFVAVFYADFHPRKGKRNGAWMTSYKSQQIKNGTNERPHVSIVCNFTKPTATKPSLLTFNEVTTLFHEFGHALHGMLANTTYNSLSGTSVSWDFVELPSQVLENWCFEKEALELFAKHYETGAIIPMKYVEKIKESASFQEGMQTVRQLSFGLLDMQWHGQNPANILSIKEFENTAFKETKLYPEVAENAMSTSFSHIFQGGYSAGYYSYKWAEVLDADAFEYFLEEGIFNKEVATKFKDNVLSKGGTEKPMELYKRFRGKEAKPDALLKRAGLI</sequence>
<dbReference type="Gene3D" id="3.40.390.10">
    <property type="entry name" value="Collagenase (Catalytic Domain)"/>
    <property type="match status" value="1"/>
</dbReference>
<evidence type="ECO:0000256" key="2">
    <source>
        <dbReference type="ARBA" id="ARBA00022670"/>
    </source>
</evidence>
<dbReference type="CDD" id="cd06456">
    <property type="entry name" value="M3A_DCP"/>
    <property type="match status" value="1"/>
</dbReference>
<dbReference type="GO" id="GO:0006508">
    <property type="term" value="P:proteolysis"/>
    <property type="evidence" value="ECO:0007669"/>
    <property type="project" value="UniProtKB-KW"/>
</dbReference>
<proteinExistence type="inferred from homology"/>
<evidence type="ECO:0000256" key="6">
    <source>
        <dbReference type="ARBA" id="ARBA00023049"/>
    </source>
</evidence>
<comment type="cofactor">
    <cofactor evidence="7">
        <name>Zn(2+)</name>
        <dbReference type="ChEBI" id="CHEBI:29105"/>
    </cofactor>
    <text evidence="7">Binds 1 zinc ion.</text>
</comment>
<keyword evidence="6 7" id="KW-0482">Metalloprotease</keyword>
<dbReference type="Proteomes" id="UP000003053">
    <property type="component" value="Unassembled WGS sequence"/>
</dbReference>
<dbReference type="AlphaFoldDB" id="A4BW62"/>
<dbReference type="InterPro" id="IPR045090">
    <property type="entry name" value="Pept_M3A_M3B"/>
</dbReference>
<dbReference type="PANTHER" id="PTHR43660">
    <property type="entry name" value="DIPEPTIDYL CARBOXYPEPTIDASE"/>
    <property type="match status" value="1"/>
</dbReference>
<accession>A4BW62</accession>
<dbReference type="FunFam" id="3.40.390.10:FF:000009">
    <property type="entry name" value="Oligopeptidase A"/>
    <property type="match status" value="1"/>
</dbReference>
<keyword evidence="4 7" id="KW-0378">Hydrolase</keyword>
<organism evidence="9 10">
    <name type="scientific">Polaribacter irgensii 23-P</name>
    <dbReference type="NCBI Taxonomy" id="313594"/>
    <lineage>
        <taxon>Bacteria</taxon>
        <taxon>Pseudomonadati</taxon>
        <taxon>Bacteroidota</taxon>
        <taxon>Flavobacteriia</taxon>
        <taxon>Flavobacteriales</taxon>
        <taxon>Flavobacteriaceae</taxon>
    </lineage>
</organism>
<evidence type="ECO:0000259" key="8">
    <source>
        <dbReference type="Pfam" id="PF01432"/>
    </source>
</evidence>
<dbReference type="PANTHER" id="PTHR43660:SF1">
    <property type="entry name" value="DIPEPTIDYL CARBOXYPEPTIDASE"/>
    <property type="match status" value="1"/>
</dbReference>
<dbReference type="InterPro" id="IPR024079">
    <property type="entry name" value="MetalloPept_cat_dom_sf"/>
</dbReference>
<evidence type="ECO:0000313" key="9">
    <source>
        <dbReference type="EMBL" id="EAR13203.1"/>
    </source>
</evidence>
<dbReference type="GO" id="GO:0004222">
    <property type="term" value="F:metalloendopeptidase activity"/>
    <property type="evidence" value="ECO:0007669"/>
    <property type="project" value="InterPro"/>
</dbReference>
<evidence type="ECO:0000256" key="5">
    <source>
        <dbReference type="ARBA" id="ARBA00022833"/>
    </source>
</evidence>
<evidence type="ECO:0000256" key="7">
    <source>
        <dbReference type="RuleBase" id="RU003435"/>
    </source>
</evidence>
<protein>
    <submittedName>
        <fullName evidence="9">Peptidyl-dipeptidase</fullName>
    </submittedName>
</protein>
<keyword evidence="10" id="KW-1185">Reference proteome</keyword>
<keyword evidence="2 7" id="KW-0645">Protease</keyword>
<evidence type="ECO:0000256" key="3">
    <source>
        <dbReference type="ARBA" id="ARBA00022723"/>
    </source>
</evidence>
<dbReference type="EMBL" id="AAOG01000001">
    <property type="protein sequence ID" value="EAR13203.1"/>
    <property type="molecule type" value="Genomic_DNA"/>
</dbReference>
<dbReference type="HOGENOM" id="CLU_001805_4_0_10"/>
<dbReference type="GO" id="GO:0005829">
    <property type="term" value="C:cytosol"/>
    <property type="evidence" value="ECO:0007669"/>
    <property type="project" value="TreeGrafter"/>
</dbReference>
<dbReference type="InterPro" id="IPR001567">
    <property type="entry name" value="Pept_M3A_M3B_dom"/>
</dbReference>
<dbReference type="OrthoDB" id="9773538at2"/>
<reference evidence="9 10" key="1">
    <citation type="submission" date="2006-02" db="EMBL/GenBank/DDBJ databases">
        <authorList>
            <person name="Murray A."/>
            <person name="Staley J."/>
            <person name="Ferriera S."/>
            <person name="Johnson J."/>
            <person name="Kravitz S."/>
            <person name="Halpern A."/>
            <person name="Remington K."/>
            <person name="Beeson K."/>
            <person name="Tran B."/>
            <person name="Rogers Y.-H."/>
            <person name="Friedman R."/>
            <person name="Venter J.C."/>
        </authorList>
    </citation>
    <scope>NUCLEOTIDE SEQUENCE [LARGE SCALE GENOMIC DNA]</scope>
    <source>
        <strain evidence="9 10">23-P</strain>
    </source>
</reference>
<dbReference type="GO" id="GO:0004180">
    <property type="term" value="F:carboxypeptidase activity"/>
    <property type="evidence" value="ECO:0007669"/>
    <property type="project" value="TreeGrafter"/>
</dbReference>
<dbReference type="SUPFAM" id="SSF55486">
    <property type="entry name" value="Metalloproteases ('zincins'), catalytic domain"/>
    <property type="match status" value="1"/>
</dbReference>
<gene>
    <name evidence="9" type="ORF">PI23P_01877</name>
</gene>
<evidence type="ECO:0000313" key="10">
    <source>
        <dbReference type="Proteomes" id="UP000003053"/>
    </source>
</evidence>
<dbReference type="RefSeq" id="WP_004568997.1">
    <property type="nucleotide sequence ID" value="NZ_CH724148.1"/>
</dbReference>
<dbReference type="InterPro" id="IPR034005">
    <property type="entry name" value="M3A_DCP"/>
</dbReference>
<dbReference type="STRING" id="313594.PI23P_01877"/>
<feature type="domain" description="Peptidase M3A/M3B catalytic" evidence="8">
    <location>
        <begin position="221"/>
        <end position="669"/>
    </location>
</feature>
<comment type="caution">
    <text evidence="9">The sequence shown here is derived from an EMBL/GenBank/DDBJ whole genome shotgun (WGS) entry which is preliminary data.</text>
</comment>
<evidence type="ECO:0000256" key="4">
    <source>
        <dbReference type="ARBA" id="ARBA00022801"/>
    </source>
</evidence>
<dbReference type="Pfam" id="PF01432">
    <property type="entry name" value="Peptidase_M3"/>
    <property type="match status" value="1"/>
</dbReference>
<dbReference type="eggNOG" id="COG0339">
    <property type="taxonomic scope" value="Bacteria"/>
</dbReference>
<dbReference type="GO" id="GO:0046872">
    <property type="term" value="F:metal ion binding"/>
    <property type="evidence" value="ECO:0007669"/>
    <property type="project" value="UniProtKB-UniRule"/>
</dbReference>
<keyword evidence="3 7" id="KW-0479">Metal-binding</keyword>
<dbReference type="InterPro" id="IPR024077">
    <property type="entry name" value="Neurolysin/TOP_dom2"/>
</dbReference>
<dbReference type="Gene3D" id="1.10.1370.10">
    <property type="entry name" value="Neurolysin, domain 3"/>
    <property type="match status" value="1"/>
</dbReference>
<name>A4BW62_9FLAO</name>
<evidence type="ECO:0000256" key="1">
    <source>
        <dbReference type="ARBA" id="ARBA00006040"/>
    </source>
</evidence>